<reference evidence="1" key="1">
    <citation type="submission" date="2020-08" db="EMBL/GenBank/DDBJ databases">
        <title>Phytoplasma sp. strain PR08 associated with Phyllody Disease of Parthenium hysterophorus.</title>
        <authorList>
            <person name="Kirdat K."/>
            <person name="Tiwarekar B."/>
            <person name="Yadav A."/>
        </authorList>
    </citation>
    <scope>NUCLEOTIDE SEQUENCE [LARGE SCALE GENOMIC DNA]</scope>
    <source>
        <strain evidence="1">PR08</strain>
    </source>
</reference>
<name>A0A7S7G0M9_9MOLU</name>
<proteinExistence type="predicted"/>
<gene>
    <name evidence="1" type="ORF">H7685_01105</name>
</gene>
<dbReference type="EMBL" id="CP060385">
    <property type="protein sequence ID" value="QOX89474.1"/>
    <property type="molecule type" value="Genomic_DNA"/>
</dbReference>
<protein>
    <submittedName>
        <fullName evidence="1">Uncharacterized protein</fullName>
    </submittedName>
</protein>
<evidence type="ECO:0000313" key="1">
    <source>
        <dbReference type="EMBL" id="QOX89474.1"/>
    </source>
</evidence>
<sequence>MARGLDLDIDLVIHYDLPHKNLDFFNTVVVEQVEWRKRRCHHINDRKRRIINK</sequence>
<dbReference type="AlphaFoldDB" id="A0A7S7G0M9"/>
<organism evidence="1">
    <name type="scientific">Candidatus Phytoplasma australasiaticum subsp. australasiaticum</name>
    <dbReference type="NCBI Taxonomy" id="2832407"/>
    <lineage>
        <taxon>Bacteria</taxon>
        <taxon>Bacillati</taxon>
        <taxon>Mycoplasmatota</taxon>
        <taxon>Mollicutes</taxon>
        <taxon>Acholeplasmatales</taxon>
        <taxon>Acholeplasmataceae</taxon>
        <taxon>Candidatus Phytoplasma</taxon>
        <taxon>16SrII (Peanut WB group)</taxon>
        <taxon>Candidatus Phytoplasma australasiaticum</taxon>
    </lineage>
</organism>
<accession>A0A7S7G0M9</accession>